<dbReference type="Proteomes" id="UP000260780">
    <property type="component" value="Unassembled WGS sequence"/>
</dbReference>
<gene>
    <name evidence="1" type="ORF">DXC17_04615</name>
</gene>
<sequence length="154" mass="17783">MQPKVRIHRKGGFYYISLFARTKDGIQLDEIKSSGECAEVISESATELILSLIRPDDEWCIITTPKRRHITEYHFATDICQKIAKGVKIKFYESAMQCLNRTRINPEFYLLRPIKEQRVILFDDICTTGSTLTAAYDLLKDRKQVICIVGINNH</sequence>
<dbReference type="AlphaFoldDB" id="A0A3E4WHD3"/>
<accession>A0A3E4WHD3</accession>
<name>A0A3E4WHD3_9BACT</name>
<dbReference type="Gene3D" id="3.40.50.2020">
    <property type="match status" value="1"/>
</dbReference>
<reference evidence="1 2" key="1">
    <citation type="submission" date="2018-08" db="EMBL/GenBank/DDBJ databases">
        <title>A genome reference for cultivated species of the human gut microbiota.</title>
        <authorList>
            <person name="Zou Y."/>
            <person name="Xue W."/>
            <person name="Luo G."/>
        </authorList>
    </citation>
    <scope>NUCLEOTIDE SEQUENCE [LARGE SCALE GENOMIC DNA]</scope>
    <source>
        <strain evidence="1 2">OM08-14</strain>
    </source>
</reference>
<organism evidence="1 2">
    <name type="scientific">Phocaeicola plebeius</name>
    <dbReference type="NCBI Taxonomy" id="310297"/>
    <lineage>
        <taxon>Bacteria</taxon>
        <taxon>Pseudomonadati</taxon>
        <taxon>Bacteroidota</taxon>
        <taxon>Bacteroidia</taxon>
        <taxon>Bacteroidales</taxon>
        <taxon>Bacteroidaceae</taxon>
        <taxon>Phocaeicola</taxon>
    </lineage>
</organism>
<comment type="caution">
    <text evidence="1">The sequence shown here is derived from an EMBL/GenBank/DDBJ whole genome shotgun (WGS) entry which is preliminary data.</text>
</comment>
<dbReference type="InterPro" id="IPR029057">
    <property type="entry name" value="PRTase-like"/>
</dbReference>
<dbReference type="RefSeq" id="WP_117747550.1">
    <property type="nucleotide sequence ID" value="NZ_JAQCSP010000004.1"/>
</dbReference>
<evidence type="ECO:0000313" key="2">
    <source>
        <dbReference type="Proteomes" id="UP000260780"/>
    </source>
</evidence>
<evidence type="ECO:0000313" key="1">
    <source>
        <dbReference type="EMBL" id="RGM41656.1"/>
    </source>
</evidence>
<dbReference type="SUPFAM" id="SSF53271">
    <property type="entry name" value="PRTase-like"/>
    <property type="match status" value="1"/>
</dbReference>
<dbReference type="EMBL" id="QSTF01000007">
    <property type="protein sequence ID" value="RGM41656.1"/>
    <property type="molecule type" value="Genomic_DNA"/>
</dbReference>
<dbReference type="InterPro" id="IPR000836">
    <property type="entry name" value="PRTase_dom"/>
</dbReference>
<proteinExistence type="predicted"/>
<dbReference type="CDD" id="cd06223">
    <property type="entry name" value="PRTases_typeI"/>
    <property type="match status" value="1"/>
</dbReference>
<protein>
    <submittedName>
        <fullName evidence="1">Uncharacterized protein</fullName>
    </submittedName>
</protein>